<dbReference type="InterPro" id="IPR007955">
    <property type="entry name" value="Bystin"/>
</dbReference>
<name>A0A6A6VSM6_9PEZI</name>
<evidence type="ECO:0000313" key="4">
    <source>
        <dbReference type="Proteomes" id="UP000799437"/>
    </source>
</evidence>
<dbReference type="GO" id="GO:0005737">
    <property type="term" value="C:cytoplasm"/>
    <property type="evidence" value="ECO:0007669"/>
    <property type="project" value="TreeGrafter"/>
</dbReference>
<evidence type="ECO:0000256" key="2">
    <source>
        <dbReference type="SAM" id="MobiDB-lite"/>
    </source>
</evidence>
<accession>A0A6A6VSM6</accession>
<dbReference type="GO" id="GO:0005730">
    <property type="term" value="C:nucleolus"/>
    <property type="evidence" value="ECO:0007669"/>
    <property type="project" value="TreeGrafter"/>
</dbReference>
<comment type="similarity">
    <text evidence="1">Belongs to the bystin family.</text>
</comment>
<dbReference type="Pfam" id="PF05291">
    <property type="entry name" value="Bystin"/>
    <property type="match status" value="1"/>
</dbReference>
<feature type="compositionally biased region" description="Basic residues" evidence="2">
    <location>
        <begin position="30"/>
        <end position="39"/>
    </location>
</feature>
<dbReference type="AlphaFoldDB" id="A0A6A6VSM6"/>
<reference evidence="3" key="1">
    <citation type="journal article" date="2020" name="Stud. Mycol.">
        <title>101 Dothideomycetes genomes: a test case for predicting lifestyles and emergence of pathogens.</title>
        <authorList>
            <person name="Haridas S."/>
            <person name="Albert R."/>
            <person name="Binder M."/>
            <person name="Bloem J."/>
            <person name="Labutti K."/>
            <person name="Salamov A."/>
            <person name="Andreopoulos B."/>
            <person name="Baker S."/>
            <person name="Barry K."/>
            <person name="Bills G."/>
            <person name="Bluhm B."/>
            <person name="Cannon C."/>
            <person name="Castanera R."/>
            <person name="Culley D."/>
            <person name="Daum C."/>
            <person name="Ezra D."/>
            <person name="Gonzalez J."/>
            <person name="Henrissat B."/>
            <person name="Kuo A."/>
            <person name="Liang C."/>
            <person name="Lipzen A."/>
            <person name="Lutzoni F."/>
            <person name="Magnuson J."/>
            <person name="Mondo S."/>
            <person name="Nolan M."/>
            <person name="Ohm R."/>
            <person name="Pangilinan J."/>
            <person name="Park H.-J."/>
            <person name="Ramirez L."/>
            <person name="Alfaro M."/>
            <person name="Sun H."/>
            <person name="Tritt A."/>
            <person name="Yoshinaga Y."/>
            <person name="Zwiers L.-H."/>
            <person name="Turgeon B."/>
            <person name="Goodwin S."/>
            <person name="Spatafora J."/>
            <person name="Crous P."/>
            <person name="Grigoriev I."/>
        </authorList>
    </citation>
    <scope>NUCLEOTIDE SEQUENCE</scope>
    <source>
        <strain evidence="3">CBS 121739</strain>
    </source>
</reference>
<evidence type="ECO:0000256" key="1">
    <source>
        <dbReference type="ARBA" id="ARBA00007114"/>
    </source>
</evidence>
<dbReference type="OrthoDB" id="2192561at2759"/>
<dbReference type="RefSeq" id="XP_033595058.1">
    <property type="nucleotide sequence ID" value="XM_033745005.1"/>
</dbReference>
<dbReference type="Proteomes" id="UP000799437">
    <property type="component" value="Unassembled WGS sequence"/>
</dbReference>
<evidence type="ECO:0000313" key="3">
    <source>
        <dbReference type="EMBL" id="KAF2752600.1"/>
    </source>
</evidence>
<sequence length="489" mass="54408">MPKASISLDQRQALRHNPLGEDYSPSSPLKQKKEKKRKQRSDVDDESFVDSRSSRKILQIGQELVDEESAERQTHTIEGPNPAFNLNSRDPGAEGETNPLQFDDDDDEVWADEEEEVVIQDEIDPTDLDVFNRFNPQNDDPLLGGGRSEGQDEQGTDLTALILEKIAAFEAGNDSPAQKREIIPPDAVEIPAKAVEAFTKVGMLLSRYKSGKLPKIFKVLPTLADWQTYVSITRPDEWTPNAMLAATKLFVSQKPEVVQEFLNWILLPRVRQDIYENAKANVHLYDAVKRSMYKPSAFFKGILFPMLTSAPTQKEARTMASIMSRVKIPVLHSAAALNRLCDIAADQMAVDLDSAGPTNICIKALLEKKYALPWAVVDALVFHFLRFKAADPTTGDGVEEMTGVRGPNGRKVMPQGKLPVIWHQCLLAFSERFKNDITEDQREALLDLLLAKGHSAIGPEIRRELLAGRGRGVIAEPQMGNGGDDTMLI</sequence>
<protein>
    <submittedName>
        <fullName evidence="3">Bystin-domain-containing protein</fullName>
    </submittedName>
</protein>
<feature type="non-terminal residue" evidence="3">
    <location>
        <position position="489"/>
    </location>
</feature>
<feature type="region of interest" description="Disordered" evidence="2">
    <location>
        <begin position="1"/>
        <end position="103"/>
    </location>
</feature>
<organism evidence="3 4">
    <name type="scientific">Pseudovirgaria hyperparasitica</name>
    <dbReference type="NCBI Taxonomy" id="470096"/>
    <lineage>
        <taxon>Eukaryota</taxon>
        <taxon>Fungi</taxon>
        <taxon>Dikarya</taxon>
        <taxon>Ascomycota</taxon>
        <taxon>Pezizomycotina</taxon>
        <taxon>Dothideomycetes</taxon>
        <taxon>Dothideomycetes incertae sedis</taxon>
        <taxon>Acrospermales</taxon>
        <taxon>Acrospermaceae</taxon>
        <taxon>Pseudovirgaria</taxon>
    </lineage>
</organism>
<dbReference type="GO" id="GO:0006364">
    <property type="term" value="P:rRNA processing"/>
    <property type="evidence" value="ECO:0007669"/>
    <property type="project" value="TreeGrafter"/>
</dbReference>
<gene>
    <name evidence="3" type="ORF">EJ05DRAFT_481142</name>
</gene>
<proteinExistence type="inferred from homology"/>
<keyword evidence="4" id="KW-1185">Reference proteome</keyword>
<dbReference type="GO" id="GO:0030515">
    <property type="term" value="F:snoRNA binding"/>
    <property type="evidence" value="ECO:0007669"/>
    <property type="project" value="TreeGrafter"/>
</dbReference>
<dbReference type="PANTHER" id="PTHR12821">
    <property type="entry name" value="BYSTIN"/>
    <property type="match status" value="1"/>
</dbReference>
<dbReference type="EMBL" id="ML996605">
    <property type="protein sequence ID" value="KAF2752600.1"/>
    <property type="molecule type" value="Genomic_DNA"/>
</dbReference>
<dbReference type="PANTHER" id="PTHR12821:SF0">
    <property type="entry name" value="BYSTIN"/>
    <property type="match status" value="1"/>
</dbReference>
<dbReference type="GO" id="GO:0030688">
    <property type="term" value="C:preribosome, small subunit precursor"/>
    <property type="evidence" value="ECO:0007669"/>
    <property type="project" value="TreeGrafter"/>
</dbReference>
<dbReference type="GeneID" id="54486059"/>